<dbReference type="Proteomes" id="UP000299102">
    <property type="component" value="Unassembled WGS sequence"/>
</dbReference>
<evidence type="ECO:0000313" key="1">
    <source>
        <dbReference type="EMBL" id="GBP32936.1"/>
    </source>
</evidence>
<proteinExistence type="predicted"/>
<accession>A0A4C1V3L2</accession>
<organism evidence="1 2">
    <name type="scientific">Eumeta variegata</name>
    <name type="common">Bagworm moth</name>
    <name type="synonym">Eumeta japonica</name>
    <dbReference type="NCBI Taxonomy" id="151549"/>
    <lineage>
        <taxon>Eukaryota</taxon>
        <taxon>Metazoa</taxon>
        <taxon>Ecdysozoa</taxon>
        <taxon>Arthropoda</taxon>
        <taxon>Hexapoda</taxon>
        <taxon>Insecta</taxon>
        <taxon>Pterygota</taxon>
        <taxon>Neoptera</taxon>
        <taxon>Endopterygota</taxon>
        <taxon>Lepidoptera</taxon>
        <taxon>Glossata</taxon>
        <taxon>Ditrysia</taxon>
        <taxon>Tineoidea</taxon>
        <taxon>Psychidae</taxon>
        <taxon>Oiketicinae</taxon>
        <taxon>Eumeta</taxon>
    </lineage>
</organism>
<keyword evidence="2" id="KW-1185">Reference proteome</keyword>
<protein>
    <submittedName>
        <fullName evidence="1">Uncharacterized protein</fullName>
    </submittedName>
</protein>
<name>A0A4C1V3L2_EUMVA</name>
<comment type="caution">
    <text evidence="1">The sequence shown here is derived from an EMBL/GenBank/DDBJ whole genome shotgun (WGS) entry which is preliminary data.</text>
</comment>
<dbReference type="AlphaFoldDB" id="A0A4C1V3L2"/>
<evidence type="ECO:0000313" key="2">
    <source>
        <dbReference type="Proteomes" id="UP000299102"/>
    </source>
</evidence>
<dbReference type="EMBL" id="BGZK01000267">
    <property type="protein sequence ID" value="GBP32936.1"/>
    <property type="molecule type" value="Genomic_DNA"/>
</dbReference>
<gene>
    <name evidence="1" type="ORF">EVAR_20114_1</name>
</gene>
<sequence length="163" mass="18231">MHPSALTTFYIASVIVQTVNKYFFNYKLRVKTGEAGRSAGQPICPFNNFRPRLRGNATLCIDRSRYKNGPGCYLVRDPGPGPTINANLCRSRFRSWSRFRSQAVSTCADTDSGFTSNIDADHNSDLDVAPYSDLGQTLNSQFSYKIKFDLDLFSILIPPNLDS</sequence>
<reference evidence="1 2" key="1">
    <citation type="journal article" date="2019" name="Commun. Biol.">
        <title>The bagworm genome reveals a unique fibroin gene that provides high tensile strength.</title>
        <authorList>
            <person name="Kono N."/>
            <person name="Nakamura H."/>
            <person name="Ohtoshi R."/>
            <person name="Tomita M."/>
            <person name="Numata K."/>
            <person name="Arakawa K."/>
        </authorList>
    </citation>
    <scope>NUCLEOTIDE SEQUENCE [LARGE SCALE GENOMIC DNA]</scope>
</reference>